<organism evidence="1 2">
    <name type="scientific">Candidatus Bacteroides merdigallinarum</name>
    <dbReference type="NCBI Taxonomy" id="2838473"/>
    <lineage>
        <taxon>Bacteria</taxon>
        <taxon>Pseudomonadati</taxon>
        <taxon>Bacteroidota</taxon>
        <taxon>Bacteroidia</taxon>
        <taxon>Bacteroidales</taxon>
        <taxon>Bacteroidaceae</taxon>
        <taxon>Bacteroides</taxon>
    </lineage>
</organism>
<dbReference type="Proteomes" id="UP000824028">
    <property type="component" value="Unassembled WGS sequence"/>
</dbReference>
<name>A0A9D2E701_9BACE</name>
<protein>
    <recommendedName>
        <fullName evidence="3">PIN domain-containing protein</fullName>
    </recommendedName>
</protein>
<dbReference type="InterPro" id="IPR045944">
    <property type="entry name" value="DUF6364"/>
</dbReference>
<evidence type="ECO:0000313" key="1">
    <source>
        <dbReference type="EMBL" id="HIZ32144.1"/>
    </source>
</evidence>
<dbReference type="Pfam" id="PF19891">
    <property type="entry name" value="DUF6364"/>
    <property type="match status" value="1"/>
</dbReference>
<evidence type="ECO:0000313" key="2">
    <source>
        <dbReference type="Proteomes" id="UP000824028"/>
    </source>
</evidence>
<sequence>MNQNVTLQINSTLLEQATAYARSMGTDLSGLVEGFLRRITKDKSVDKIRTIDDLDPRVRSLIGVVHLDEEVGLNGEKARAEQYFSALAIKADVIITRDKKHFKHSTIPVMDADQYLQGVSGIEQ</sequence>
<comment type="caution">
    <text evidence="1">The sequence shown here is derived from an EMBL/GenBank/DDBJ whole genome shotgun (WGS) entry which is preliminary data.</text>
</comment>
<reference evidence="1" key="1">
    <citation type="journal article" date="2021" name="PeerJ">
        <title>Extensive microbial diversity within the chicken gut microbiome revealed by metagenomics and culture.</title>
        <authorList>
            <person name="Gilroy R."/>
            <person name="Ravi A."/>
            <person name="Getino M."/>
            <person name="Pursley I."/>
            <person name="Horton D.L."/>
            <person name="Alikhan N.F."/>
            <person name="Baker D."/>
            <person name="Gharbi K."/>
            <person name="Hall N."/>
            <person name="Watson M."/>
            <person name="Adriaenssens E.M."/>
            <person name="Foster-Nyarko E."/>
            <person name="Jarju S."/>
            <person name="Secka A."/>
            <person name="Antonio M."/>
            <person name="Oren A."/>
            <person name="Chaudhuri R.R."/>
            <person name="La Ragione R."/>
            <person name="Hildebrand F."/>
            <person name="Pallen M.J."/>
        </authorList>
    </citation>
    <scope>NUCLEOTIDE SEQUENCE</scope>
    <source>
        <strain evidence="1">ChiHjej9B8-1298</strain>
    </source>
</reference>
<proteinExistence type="predicted"/>
<dbReference type="AlphaFoldDB" id="A0A9D2E701"/>
<reference evidence="1" key="2">
    <citation type="submission" date="2021-04" db="EMBL/GenBank/DDBJ databases">
        <authorList>
            <person name="Gilroy R."/>
        </authorList>
    </citation>
    <scope>NUCLEOTIDE SEQUENCE</scope>
    <source>
        <strain evidence="1">ChiHjej9B8-1298</strain>
    </source>
</reference>
<accession>A0A9D2E701</accession>
<gene>
    <name evidence="1" type="ORF">H9814_01160</name>
</gene>
<evidence type="ECO:0008006" key="3">
    <source>
        <dbReference type="Google" id="ProtNLM"/>
    </source>
</evidence>
<dbReference type="EMBL" id="DXBX01000009">
    <property type="protein sequence ID" value="HIZ32144.1"/>
    <property type="molecule type" value="Genomic_DNA"/>
</dbReference>